<dbReference type="AlphaFoldDB" id="A0A9X1VRC9"/>
<protein>
    <submittedName>
        <fullName evidence="1">Uncharacterized protein</fullName>
    </submittedName>
</protein>
<organism evidence="1 2">
    <name type="scientific">Polaribacter marinus</name>
    <dbReference type="NCBI Taxonomy" id="2916838"/>
    <lineage>
        <taxon>Bacteria</taxon>
        <taxon>Pseudomonadati</taxon>
        <taxon>Bacteroidota</taxon>
        <taxon>Flavobacteriia</taxon>
        <taxon>Flavobacteriales</taxon>
        <taxon>Flavobacteriaceae</taxon>
    </lineage>
</organism>
<evidence type="ECO:0000313" key="2">
    <source>
        <dbReference type="Proteomes" id="UP001139369"/>
    </source>
</evidence>
<comment type="caution">
    <text evidence="1">The sequence shown here is derived from an EMBL/GenBank/DDBJ whole genome shotgun (WGS) entry which is preliminary data.</text>
</comment>
<dbReference type="EMBL" id="JAKQYM010000001">
    <property type="protein sequence ID" value="MCI2228121.1"/>
    <property type="molecule type" value="Genomic_DNA"/>
</dbReference>
<gene>
    <name evidence="1" type="ORF">MC378_03000</name>
</gene>
<proteinExistence type="predicted"/>
<evidence type="ECO:0000313" key="1">
    <source>
        <dbReference type="EMBL" id="MCI2228121.1"/>
    </source>
</evidence>
<dbReference type="Proteomes" id="UP001139369">
    <property type="component" value="Unassembled WGS sequence"/>
</dbReference>
<keyword evidence="2" id="KW-1185">Reference proteome</keyword>
<sequence length="160" mass="19140">MKNFKFYLGTIFCVTLMMSFSLKKEKNIDLEFIKMKIPIENIDEQGWGSWNTTDCLKGLDFRVKNDGYNKYAKKYKWNIEFRNRYREKIHLNYVMVSPSRKQEIKRSDKAKYRVHIDGNSGTYKVTYSNLVNSNSSVYVYINKIRIGAKDYGYDYYNCDK</sequence>
<dbReference type="RefSeq" id="WP_242177233.1">
    <property type="nucleotide sequence ID" value="NZ_JAKQYM010000001.1"/>
</dbReference>
<reference evidence="1" key="1">
    <citation type="submission" date="2022-02" db="EMBL/GenBank/DDBJ databases">
        <title>Polaribacter sp. MSW13, isolated from seawater.</title>
        <authorList>
            <person name="Kristyanto S."/>
            <person name="Jung J."/>
            <person name="Jeon C.O."/>
        </authorList>
    </citation>
    <scope>NUCLEOTIDE SEQUENCE</scope>
    <source>
        <strain evidence="1">MSW13</strain>
    </source>
</reference>
<accession>A0A9X1VRC9</accession>
<name>A0A9X1VRC9_9FLAO</name>